<evidence type="ECO:0000313" key="3">
    <source>
        <dbReference type="EMBL" id="KAA0703861.1"/>
    </source>
</evidence>
<dbReference type="PANTHER" id="PTHR21678:SF6">
    <property type="entry name" value="R3H AND COILED-COIL DOMAIN-CONTAINING PROTEIN 1"/>
    <property type="match status" value="1"/>
</dbReference>
<organism evidence="3 4">
    <name type="scientific">Triplophysa tibetana</name>
    <dbReference type="NCBI Taxonomy" id="1572043"/>
    <lineage>
        <taxon>Eukaryota</taxon>
        <taxon>Metazoa</taxon>
        <taxon>Chordata</taxon>
        <taxon>Craniata</taxon>
        <taxon>Vertebrata</taxon>
        <taxon>Euteleostomi</taxon>
        <taxon>Actinopterygii</taxon>
        <taxon>Neopterygii</taxon>
        <taxon>Teleostei</taxon>
        <taxon>Ostariophysi</taxon>
        <taxon>Cypriniformes</taxon>
        <taxon>Nemacheilidae</taxon>
        <taxon>Triplophysa</taxon>
    </lineage>
</organism>
<dbReference type="Proteomes" id="UP000324632">
    <property type="component" value="Chromosome 23"/>
</dbReference>
<protein>
    <submittedName>
        <fullName evidence="3">Coiled-coil domain-containing protein R3HCC1L</fullName>
    </submittedName>
</protein>
<comment type="caution">
    <text evidence="3">The sequence shown here is derived from an EMBL/GenBank/DDBJ whole genome shotgun (WGS) entry which is preliminary data.</text>
</comment>
<feature type="region of interest" description="Disordered" evidence="1">
    <location>
        <begin position="27"/>
        <end position="65"/>
    </location>
</feature>
<reference evidence="3 4" key="1">
    <citation type="journal article" date="2019" name="Mol. Ecol. Resour.">
        <title>Chromosome-level genome assembly of Triplophysa tibetana, a fish adapted to the harsh high-altitude environment of the Tibetan Plateau.</title>
        <authorList>
            <person name="Yang X."/>
            <person name="Liu H."/>
            <person name="Ma Z."/>
            <person name="Zou Y."/>
            <person name="Zou M."/>
            <person name="Mao Y."/>
            <person name="Li X."/>
            <person name="Wang H."/>
            <person name="Chen T."/>
            <person name="Wang W."/>
            <person name="Yang R."/>
        </authorList>
    </citation>
    <scope>NUCLEOTIDE SEQUENCE [LARGE SCALE GENOMIC DNA]</scope>
    <source>
        <strain evidence="3">TTIB1903HZAU</strain>
        <tissue evidence="3">Muscle</tissue>
    </source>
</reference>
<dbReference type="AlphaFoldDB" id="A0A5A9N490"/>
<dbReference type="PANTHER" id="PTHR21678">
    <property type="entry name" value="GROWTH INHIBITION AND DIFFERENTIATION RELATED PROTEIN 88"/>
    <property type="match status" value="1"/>
</dbReference>
<evidence type="ECO:0000313" key="4">
    <source>
        <dbReference type="Proteomes" id="UP000324632"/>
    </source>
</evidence>
<gene>
    <name evidence="3" type="ORF">E1301_Tti000495</name>
</gene>
<feature type="domain" description="Thc1 RRM" evidence="2">
    <location>
        <begin position="211"/>
        <end position="260"/>
    </location>
</feature>
<sequence length="324" mass="36038">MAGLAELFSAIPISGCIQRKIADTQSAVSMSDQHCRGRGRGGRGNSRPPETTFNNRRGDRRPDKPVYVPRAVRQNVSESLADFEQLNLNPCENSLSTSEESSSDDIMKAPLVANQEPEVDCNNQSLNDACDQPVSFLTSMTLDDRDDKSCSNTVVPTDETIRLLGSEEIEQFYSEIKANLKHKDVVIQNTCNDYSGFAAIWLDQNEFSHVVEIYDFPNIFKTDDLLDAFVDYSGGGMKIKWVNDTRALGIFSSQAAAEQALSLKHPLLKICPLSEGSQKAKWKAMRRAEFIQPVKERPRTDTEVARRMVTRALGLRGGSKGKQL</sequence>
<evidence type="ECO:0000259" key="2">
    <source>
        <dbReference type="Pfam" id="PF22877"/>
    </source>
</evidence>
<dbReference type="Gene3D" id="3.30.70.330">
    <property type="match status" value="1"/>
</dbReference>
<proteinExistence type="predicted"/>
<evidence type="ECO:0000256" key="1">
    <source>
        <dbReference type="SAM" id="MobiDB-lite"/>
    </source>
</evidence>
<dbReference type="InterPro" id="IPR039884">
    <property type="entry name" value="R3HC1/R3HCL"/>
</dbReference>
<accession>A0A5A9N490</accession>
<dbReference type="Pfam" id="PF22877">
    <property type="entry name" value="RRM_Thc1"/>
    <property type="match status" value="1"/>
</dbReference>
<dbReference type="InterPro" id="IPR012677">
    <property type="entry name" value="Nucleotide-bd_a/b_plait_sf"/>
</dbReference>
<name>A0A5A9N490_9TELE</name>
<keyword evidence="4" id="KW-1185">Reference proteome</keyword>
<dbReference type="EMBL" id="SOYY01000023">
    <property type="protein sequence ID" value="KAA0703861.1"/>
    <property type="molecule type" value="Genomic_DNA"/>
</dbReference>
<dbReference type="InterPro" id="IPR053800">
    <property type="entry name" value="Thc1_RRM"/>
</dbReference>